<evidence type="ECO:0000256" key="8">
    <source>
        <dbReference type="ARBA" id="ARBA00022968"/>
    </source>
</evidence>
<accession>A0A4V2MLE0</accession>
<dbReference type="GO" id="GO:0030158">
    <property type="term" value="F:protein xylosyltransferase activity"/>
    <property type="evidence" value="ECO:0007669"/>
    <property type="project" value="InterPro"/>
</dbReference>
<keyword evidence="10" id="KW-0333">Golgi apparatus</keyword>
<proteinExistence type="predicted"/>
<evidence type="ECO:0000256" key="5">
    <source>
        <dbReference type="ARBA" id="ARBA00022692"/>
    </source>
</evidence>
<evidence type="ECO:0000256" key="12">
    <source>
        <dbReference type="ARBA" id="ARBA00023157"/>
    </source>
</evidence>
<dbReference type="PANTHER" id="PTHR46025">
    <property type="entry name" value="XYLOSYLTRANSFERASE OXT"/>
    <property type="match status" value="1"/>
</dbReference>
<evidence type="ECO:0000256" key="4">
    <source>
        <dbReference type="ARBA" id="ARBA00022679"/>
    </source>
</evidence>
<dbReference type="PANTHER" id="PTHR46025:SF3">
    <property type="entry name" value="XYLOSYLTRANSFERASE OXT"/>
    <property type="match status" value="1"/>
</dbReference>
<evidence type="ECO:0000256" key="9">
    <source>
        <dbReference type="ARBA" id="ARBA00022989"/>
    </source>
</evidence>
<dbReference type="InterPro" id="IPR043538">
    <property type="entry name" value="XYLT"/>
</dbReference>
<name>A0A4V2MLE0_9SPHI</name>
<evidence type="ECO:0000256" key="1">
    <source>
        <dbReference type="ARBA" id="ARBA00004323"/>
    </source>
</evidence>
<dbReference type="Pfam" id="PF02485">
    <property type="entry name" value="Branch"/>
    <property type="match status" value="1"/>
</dbReference>
<evidence type="ECO:0000256" key="2">
    <source>
        <dbReference type="ARBA" id="ARBA00004648"/>
    </source>
</evidence>
<dbReference type="EMBL" id="SJSL01000002">
    <property type="protein sequence ID" value="TCD01697.1"/>
    <property type="molecule type" value="Genomic_DNA"/>
</dbReference>
<keyword evidence="16" id="KW-1185">Reference proteome</keyword>
<dbReference type="RefSeq" id="WP_131596497.1">
    <property type="nucleotide sequence ID" value="NZ_SJSL01000002.1"/>
</dbReference>
<dbReference type="GO" id="GO:0046872">
    <property type="term" value="F:metal ion binding"/>
    <property type="evidence" value="ECO:0007669"/>
    <property type="project" value="UniProtKB-KW"/>
</dbReference>
<dbReference type="AlphaFoldDB" id="A0A4V2MLE0"/>
<evidence type="ECO:0000256" key="11">
    <source>
        <dbReference type="ARBA" id="ARBA00023136"/>
    </source>
</evidence>
<dbReference type="InterPro" id="IPR003406">
    <property type="entry name" value="Glyco_trans_14"/>
</dbReference>
<keyword evidence="4 15" id="KW-0808">Transferase</keyword>
<keyword evidence="12" id="KW-1015">Disulfide bond</keyword>
<reference evidence="15 16" key="1">
    <citation type="submission" date="2019-02" db="EMBL/GenBank/DDBJ databases">
        <title>Pedobacter sp. RP-1-14 sp. nov., isolated from Arctic soil.</title>
        <authorList>
            <person name="Dahal R.H."/>
        </authorList>
    </citation>
    <scope>NUCLEOTIDE SEQUENCE [LARGE SCALE GENOMIC DNA]</scope>
    <source>
        <strain evidence="15 16">RP-1-14</strain>
    </source>
</reference>
<dbReference type="GO" id="GO:0050650">
    <property type="term" value="P:chondroitin sulfate proteoglycan biosynthetic process"/>
    <property type="evidence" value="ECO:0007669"/>
    <property type="project" value="TreeGrafter"/>
</dbReference>
<keyword evidence="5" id="KW-0812">Transmembrane</keyword>
<organism evidence="15 16">
    <name type="scientific">Pedobacter psychroterrae</name>
    <dbReference type="NCBI Taxonomy" id="2530453"/>
    <lineage>
        <taxon>Bacteria</taxon>
        <taxon>Pseudomonadati</taxon>
        <taxon>Bacteroidota</taxon>
        <taxon>Sphingobacteriia</taxon>
        <taxon>Sphingobacteriales</taxon>
        <taxon>Sphingobacteriaceae</taxon>
        <taxon>Pedobacter</taxon>
    </lineage>
</organism>
<sequence length="281" mass="33048">MQVAHIILAHKSPEQLRQLVKSLYHKDSYIYIHIDLKSDISDFDTIKGCSNVYFVKKRVSVHWGGFSQVRAVLNSMSEVIEADKPFLYVNLLSGQDYPVKKLKDFYKYLSDHPRSAFMEYIDDTNSIWLKEAHNRLSQYHFTDLMFPGKYKIQKIVNAILPKRNEHSNFQIVGRSQWFTIDIDSVRYILNFVKREKDIVAKFKFSWGADELFFQSILYNSPLKSRLINNNLRYIDWSEGSASPKTLTLSDLKKIKLSDCFFARKFDDKPEVLNYIDQNILC</sequence>
<evidence type="ECO:0000256" key="3">
    <source>
        <dbReference type="ARBA" id="ARBA00022676"/>
    </source>
</evidence>
<evidence type="ECO:0000313" key="16">
    <source>
        <dbReference type="Proteomes" id="UP000293347"/>
    </source>
</evidence>
<comment type="caution">
    <text evidence="15">The sequence shown here is derived from an EMBL/GenBank/DDBJ whole genome shotgun (WGS) entry which is preliminary data.</text>
</comment>
<protein>
    <recommendedName>
        <fullName evidence="14">Peptide O-xylosyltransferase</fullName>
    </recommendedName>
</protein>
<keyword evidence="6" id="KW-0479">Metal-binding</keyword>
<keyword evidence="9" id="KW-1133">Transmembrane helix</keyword>
<dbReference type="OrthoDB" id="7943907at2"/>
<evidence type="ECO:0000256" key="10">
    <source>
        <dbReference type="ARBA" id="ARBA00023034"/>
    </source>
</evidence>
<dbReference type="GO" id="GO:0015012">
    <property type="term" value="P:heparan sulfate proteoglycan biosynthetic process"/>
    <property type="evidence" value="ECO:0007669"/>
    <property type="project" value="TreeGrafter"/>
</dbReference>
<evidence type="ECO:0000256" key="6">
    <source>
        <dbReference type="ARBA" id="ARBA00022723"/>
    </source>
</evidence>
<evidence type="ECO:0000256" key="13">
    <source>
        <dbReference type="ARBA" id="ARBA00023180"/>
    </source>
</evidence>
<keyword evidence="7" id="KW-0256">Endoplasmic reticulum</keyword>
<keyword evidence="11" id="KW-0472">Membrane</keyword>
<dbReference type="Proteomes" id="UP000293347">
    <property type="component" value="Unassembled WGS sequence"/>
</dbReference>
<keyword evidence="13" id="KW-0325">Glycoprotein</keyword>
<dbReference type="GO" id="GO:0016020">
    <property type="term" value="C:membrane"/>
    <property type="evidence" value="ECO:0007669"/>
    <property type="project" value="InterPro"/>
</dbReference>
<evidence type="ECO:0000313" key="15">
    <source>
        <dbReference type="EMBL" id="TCD01697.1"/>
    </source>
</evidence>
<keyword evidence="3" id="KW-0328">Glycosyltransferase</keyword>
<gene>
    <name evidence="15" type="ORF">EZ437_13350</name>
</gene>
<evidence type="ECO:0000256" key="7">
    <source>
        <dbReference type="ARBA" id="ARBA00022824"/>
    </source>
</evidence>
<comment type="subcellular location">
    <subcellularLocation>
        <location evidence="2">Endoplasmic reticulum membrane</location>
        <topology evidence="2">Single-pass type II membrane protein</topology>
    </subcellularLocation>
    <subcellularLocation>
        <location evidence="1">Golgi apparatus membrane</location>
        <topology evidence="1">Single-pass type II membrane protein</topology>
    </subcellularLocation>
</comment>
<keyword evidence="8" id="KW-0735">Signal-anchor</keyword>
<evidence type="ECO:0000256" key="14">
    <source>
        <dbReference type="ARBA" id="ARBA00042865"/>
    </source>
</evidence>